<evidence type="ECO:0000256" key="5">
    <source>
        <dbReference type="RuleBase" id="RU361168"/>
    </source>
</evidence>
<proteinExistence type="inferred from homology"/>
<dbReference type="InterPro" id="IPR013785">
    <property type="entry name" value="Aldolase_TIM"/>
</dbReference>
<dbReference type="Gene3D" id="3.20.20.70">
    <property type="entry name" value="Aldolase class I"/>
    <property type="match status" value="1"/>
</dbReference>
<dbReference type="Proteomes" id="UP000325933">
    <property type="component" value="Unassembled WGS sequence"/>
</dbReference>
<gene>
    <name evidence="9" type="ORF">F4U95_01250</name>
    <name evidence="8" type="ORF">F4U96_01250</name>
</gene>
<evidence type="ECO:0000259" key="7">
    <source>
        <dbReference type="Pfam" id="PF17801"/>
    </source>
</evidence>
<dbReference type="GO" id="GO:0005975">
    <property type="term" value="P:carbohydrate metabolic process"/>
    <property type="evidence" value="ECO:0007669"/>
    <property type="project" value="InterPro"/>
</dbReference>
<dbReference type="Pfam" id="PF17801">
    <property type="entry name" value="Melibiase_C"/>
    <property type="match status" value="1"/>
</dbReference>
<dbReference type="SUPFAM" id="SSF51445">
    <property type="entry name" value="(Trans)glycosidases"/>
    <property type="match status" value="1"/>
</dbReference>
<feature type="domain" description="Alpha galactosidase C-terminal" evidence="7">
    <location>
        <begin position="430"/>
        <end position="501"/>
    </location>
</feature>
<dbReference type="InterPro" id="IPR017853">
    <property type="entry name" value="GH"/>
</dbReference>
<dbReference type="InterPro" id="IPR041233">
    <property type="entry name" value="Melibiase_C"/>
</dbReference>
<dbReference type="Gene3D" id="2.60.40.1180">
    <property type="entry name" value="Golgi alpha-mannosidase II"/>
    <property type="match status" value="1"/>
</dbReference>
<dbReference type="PANTHER" id="PTHR11452:SF75">
    <property type="entry name" value="ALPHA-GALACTOSIDASE MEL1"/>
    <property type="match status" value="1"/>
</dbReference>
<dbReference type="InterPro" id="IPR013780">
    <property type="entry name" value="Glyco_hydro_b"/>
</dbReference>
<dbReference type="InterPro" id="IPR002241">
    <property type="entry name" value="Glyco_hydro_27"/>
</dbReference>
<comment type="similarity">
    <text evidence="1 5">Belongs to the glycosyl hydrolase 27 family.</text>
</comment>
<dbReference type="Pfam" id="PF16499">
    <property type="entry name" value="Melibiase_2"/>
    <property type="match status" value="1"/>
</dbReference>
<dbReference type="SUPFAM" id="SSF51011">
    <property type="entry name" value="Glycosyl hydrolase domain"/>
    <property type="match status" value="1"/>
</dbReference>
<evidence type="ECO:0000313" key="10">
    <source>
        <dbReference type="Proteomes" id="UP000325933"/>
    </source>
</evidence>
<dbReference type="EMBL" id="VYQB01000001">
    <property type="protein sequence ID" value="KAA9021352.1"/>
    <property type="molecule type" value="Genomic_DNA"/>
</dbReference>
<dbReference type="FunFam" id="3.20.20.70:FF:000197">
    <property type="entry name" value="Alpha-galactosidase"/>
    <property type="match status" value="1"/>
</dbReference>
<dbReference type="EC" id="3.2.1.22" evidence="5"/>
<dbReference type="PROSITE" id="PS00512">
    <property type="entry name" value="ALPHA_GALACTOSIDASE"/>
    <property type="match status" value="1"/>
</dbReference>
<keyword evidence="2 6" id="KW-0732">Signal</keyword>
<keyword evidence="4 5" id="KW-0326">Glycosidase</keyword>
<dbReference type="PRINTS" id="PR00740">
    <property type="entry name" value="GLHYDRLASE27"/>
</dbReference>
<dbReference type="PANTHER" id="PTHR11452">
    <property type="entry name" value="ALPHA-GALACTOSIDASE/ALPHA-N-ACETYLGALACTOSAMINIDASE"/>
    <property type="match status" value="1"/>
</dbReference>
<dbReference type="GO" id="GO:0004557">
    <property type="term" value="F:alpha-galactosidase activity"/>
    <property type="evidence" value="ECO:0007669"/>
    <property type="project" value="UniProtKB-EC"/>
</dbReference>
<dbReference type="RefSeq" id="WP_120253182.1">
    <property type="nucleotide sequence ID" value="NZ_JBNNIY010000003.1"/>
</dbReference>
<dbReference type="CDD" id="cd14792">
    <property type="entry name" value="GH27"/>
    <property type="match status" value="1"/>
</dbReference>
<keyword evidence="11" id="KW-1185">Reference proteome</keyword>
<evidence type="ECO:0000256" key="2">
    <source>
        <dbReference type="ARBA" id="ARBA00022729"/>
    </source>
</evidence>
<evidence type="ECO:0000256" key="1">
    <source>
        <dbReference type="ARBA" id="ARBA00009743"/>
    </source>
</evidence>
<dbReference type="AlphaFoldDB" id="A0A5J5IDZ2"/>
<evidence type="ECO:0000313" key="11">
    <source>
        <dbReference type="Proteomes" id="UP000326364"/>
    </source>
</evidence>
<name>A0A5J5IDZ2_9SPHN</name>
<evidence type="ECO:0000313" key="8">
    <source>
        <dbReference type="EMBL" id="KAA9021352.1"/>
    </source>
</evidence>
<keyword evidence="3 5" id="KW-0378">Hydrolase</keyword>
<sequence>MTRALFAATALATATLCIASPASAKTPFDGIWLFDKAPPTPGVTMMEVKSKDAKIEGRVTTLWYGPVEMMNPRVEDGKLLFEARNINDRDHPTRNWSVSLKDGKPHLEGQIWESAIAIDGYRGTAKDAKVRAFKFAALPPLGQAIPSKLAATPPMGWSSWNKFAEHIDDKTVRAMADAMVSSGLRDAGYTYINIDDGWQGKRDANGVLQPNEKFPDMKALTDYVHAKGLKIGIYSSQGPRTCAGYEGSYGHVAQDAKSFADWGFDYLKYDLCSGEWFYADADTVKRSYHEMGAALQATGREMIFSLCEYGRFDVGSWGRDVGGQLWRTTGDITDDYETMAKIGFDKNGDAAHAGPHGWNDPDMLEIGNGGMSADEYRTHMTLWAMSAAPLMMGHDLRETDAATLAMLTNRRIIAIDQDARGVQGKAVRKQGALEIWAKPLADGRVALALFNRGTQGATMALTPADAGLSGIAQVEDQWSGATTAALPGSYSVPAHGAVMVVVKGR</sequence>
<comment type="catalytic activity">
    <reaction evidence="5">
        <text>Hydrolysis of terminal, non-reducing alpha-D-galactose residues in alpha-D-galactosides, including galactose oligosaccharides, galactomannans and galactolipids.</text>
        <dbReference type="EC" id="3.2.1.22"/>
    </reaction>
</comment>
<evidence type="ECO:0000256" key="6">
    <source>
        <dbReference type="SAM" id="SignalP"/>
    </source>
</evidence>
<protein>
    <recommendedName>
        <fullName evidence="5">Alpha-galactosidase</fullName>
        <ecNumber evidence="5">3.2.1.22</ecNumber>
    </recommendedName>
    <alternativeName>
        <fullName evidence="5">Melibiase</fullName>
    </alternativeName>
</protein>
<organism evidence="9 10">
    <name type="scientific">Sphingobium limneticum</name>
    <dbReference type="NCBI Taxonomy" id="1007511"/>
    <lineage>
        <taxon>Bacteria</taxon>
        <taxon>Pseudomonadati</taxon>
        <taxon>Pseudomonadota</taxon>
        <taxon>Alphaproteobacteria</taxon>
        <taxon>Sphingomonadales</taxon>
        <taxon>Sphingomonadaceae</taxon>
        <taxon>Sphingobium</taxon>
    </lineage>
</organism>
<accession>A0A5J5IDZ2</accession>
<keyword evidence="5" id="KW-1015">Disulfide bond</keyword>
<feature type="signal peptide" evidence="6">
    <location>
        <begin position="1"/>
        <end position="24"/>
    </location>
</feature>
<feature type="chain" id="PRO_5023883133" description="Alpha-galactosidase" evidence="6">
    <location>
        <begin position="25"/>
        <end position="505"/>
    </location>
</feature>
<dbReference type="InterPro" id="IPR000111">
    <property type="entry name" value="Glyco_hydro_27/36_CS"/>
</dbReference>
<comment type="caution">
    <text evidence="9">The sequence shown here is derived from an EMBL/GenBank/DDBJ whole genome shotgun (WGS) entry which is preliminary data.</text>
</comment>
<evidence type="ECO:0000256" key="3">
    <source>
        <dbReference type="ARBA" id="ARBA00022801"/>
    </source>
</evidence>
<evidence type="ECO:0000256" key="4">
    <source>
        <dbReference type="ARBA" id="ARBA00023295"/>
    </source>
</evidence>
<reference evidence="10 11" key="1">
    <citation type="submission" date="2019-09" db="EMBL/GenBank/DDBJ databases">
        <authorList>
            <person name="Feng G."/>
        </authorList>
    </citation>
    <scope>NUCLEOTIDE SEQUENCE [LARGE SCALE GENOMIC DNA]</scope>
    <source>
        <strain evidence="9 10">KACC 19283</strain>
        <strain evidence="8 11">KACC 19284</strain>
    </source>
</reference>
<dbReference type="EMBL" id="VYQA01000001">
    <property type="protein sequence ID" value="KAA9033714.1"/>
    <property type="molecule type" value="Genomic_DNA"/>
</dbReference>
<evidence type="ECO:0000313" key="9">
    <source>
        <dbReference type="EMBL" id="KAA9033714.1"/>
    </source>
</evidence>
<dbReference type="Proteomes" id="UP000326364">
    <property type="component" value="Unassembled WGS sequence"/>
</dbReference>